<organism evidence="2 3">
    <name type="scientific">Tectimicrobiota bacterium</name>
    <dbReference type="NCBI Taxonomy" id="2528274"/>
    <lineage>
        <taxon>Bacteria</taxon>
        <taxon>Pseudomonadati</taxon>
        <taxon>Nitrospinota/Tectimicrobiota group</taxon>
        <taxon>Candidatus Tectimicrobiota</taxon>
    </lineage>
</organism>
<dbReference type="SUPFAM" id="SSF48452">
    <property type="entry name" value="TPR-like"/>
    <property type="match status" value="1"/>
</dbReference>
<feature type="repeat" description="TPR" evidence="1">
    <location>
        <begin position="44"/>
        <end position="77"/>
    </location>
</feature>
<keyword evidence="1" id="KW-0802">TPR repeat</keyword>
<evidence type="ECO:0000256" key="1">
    <source>
        <dbReference type="PROSITE-ProRule" id="PRU00339"/>
    </source>
</evidence>
<proteinExistence type="predicted"/>
<evidence type="ECO:0000313" key="2">
    <source>
        <dbReference type="EMBL" id="MBM3224955.1"/>
    </source>
</evidence>
<dbReference type="AlphaFoldDB" id="A0A938B4S8"/>
<comment type="caution">
    <text evidence="2">The sequence shown here is derived from an EMBL/GenBank/DDBJ whole genome shotgun (WGS) entry which is preliminary data.</text>
</comment>
<dbReference type="EMBL" id="VGLS01000445">
    <property type="protein sequence ID" value="MBM3224955.1"/>
    <property type="molecule type" value="Genomic_DNA"/>
</dbReference>
<dbReference type="Pfam" id="PF13414">
    <property type="entry name" value="TPR_11"/>
    <property type="match status" value="1"/>
</dbReference>
<name>A0A938B4S8_UNCTE</name>
<reference evidence="2" key="1">
    <citation type="submission" date="2019-03" db="EMBL/GenBank/DDBJ databases">
        <title>Lake Tanganyika Metagenome-Assembled Genomes (MAGs).</title>
        <authorList>
            <person name="Tran P."/>
        </authorList>
    </citation>
    <scope>NUCLEOTIDE SEQUENCE</scope>
    <source>
        <strain evidence="2">K_DeepCast_65m_m2_066</strain>
    </source>
</reference>
<dbReference type="Gene3D" id="1.25.40.10">
    <property type="entry name" value="Tetratricopeptide repeat domain"/>
    <property type="match status" value="1"/>
</dbReference>
<dbReference type="PROSITE" id="PS50005">
    <property type="entry name" value="TPR"/>
    <property type="match status" value="1"/>
</dbReference>
<dbReference type="SMART" id="SM00028">
    <property type="entry name" value="TPR"/>
    <property type="match status" value="2"/>
</dbReference>
<dbReference type="InterPro" id="IPR011990">
    <property type="entry name" value="TPR-like_helical_dom_sf"/>
</dbReference>
<dbReference type="InterPro" id="IPR019734">
    <property type="entry name" value="TPR_rpt"/>
</dbReference>
<dbReference type="Proteomes" id="UP000712673">
    <property type="component" value="Unassembled WGS sequence"/>
</dbReference>
<sequence>MGLDETLAEAHNNLAFSLRLQGTHNFARSLQHYNRALELKPDLARAYMYRGVLFTQMGDLARARADHERLLQLDQALAARLERVMTGTDGHGTYDGLAGAYD</sequence>
<evidence type="ECO:0000313" key="3">
    <source>
        <dbReference type="Proteomes" id="UP000712673"/>
    </source>
</evidence>
<accession>A0A938B4S8</accession>
<protein>
    <submittedName>
        <fullName evidence="2">Tetratricopeptide repeat protein</fullName>
    </submittedName>
</protein>
<gene>
    <name evidence="2" type="ORF">FJZ47_14290</name>
</gene>